<gene>
    <name evidence="1" type="ORF">EYC87_15405</name>
</gene>
<accession>A0ABT3SYB1</accession>
<evidence type="ECO:0000313" key="1">
    <source>
        <dbReference type="EMBL" id="MCX2974979.1"/>
    </source>
</evidence>
<dbReference type="InterPro" id="IPR017136">
    <property type="entry name" value="UCP037205"/>
</dbReference>
<protein>
    <submittedName>
        <fullName evidence="1">DUF2256 domain-containing protein</fullName>
    </submittedName>
</protein>
<dbReference type="Pfam" id="PF10013">
    <property type="entry name" value="DUF2256"/>
    <property type="match status" value="1"/>
</dbReference>
<comment type="caution">
    <text evidence="1">The sequence shown here is derived from an EMBL/GenBank/DDBJ whole genome shotgun (WGS) entry which is preliminary data.</text>
</comment>
<dbReference type="Proteomes" id="UP001143307">
    <property type="component" value="Unassembled WGS sequence"/>
</dbReference>
<name>A0ABT3SYB1_9GAMM</name>
<evidence type="ECO:0000313" key="2">
    <source>
        <dbReference type="Proteomes" id="UP001143307"/>
    </source>
</evidence>
<dbReference type="PANTHER" id="PTHR37463">
    <property type="entry name" value="GSL3115 PROTEIN"/>
    <property type="match status" value="1"/>
</dbReference>
<dbReference type="PANTHER" id="PTHR37463:SF1">
    <property type="entry name" value="DUF2256 DOMAIN-CONTAINING PROTEIN"/>
    <property type="match status" value="1"/>
</dbReference>
<dbReference type="RefSeq" id="WP_279253647.1">
    <property type="nucleotide sequence ID" value="NZ_SHNP01000005.1"/>
</dbReference>
<keyword evidence="2" id="KW-1185">Reference proteome</keyword>
<sequence>MPKRNRPSKLCPVCLREFDWRKKWERDWEQVKYCSKKCRSSRSTGKTVNTTSET</sequence>
<dbReference type="PIRSF" id="PIRSF037205">
    <property type="entry name" value="UCP037205"/>
    <property type="match status" value="1"/>
</dbReference>
<reference evidence="1" key="1">
    <citation type="submission" date="2019-02" db="EMBL/GenBank/DDBJ databases">
        <authorList>
            <person name="Li S.-H."/>
        </authorList>
    </citation>
    <scope>NUCLEOTIDE SEQUENCE</scope>
    <source>
        <strain evidence="1">IMCC8485</strain>
    </source>
</reference>
<proteinExistence type="predicted"/>
<organism evidence="1 2">
    <name type="scientific">Candidatus Seongchinamella marina</name>
    <dbReference type="NCBI Taxonomy" id="2518990"/>
    <lineage>
        <taxon>Bacteria</taxon>
        <taxon>Pseudomonadati</taxon>
        <taxon>Pseudomonadota</taxon>
        <taxon>Gammaproteobacteria</taxon>
        <taxon>Cellvibrionales</taxon>
        <taxon>Halieaceae</taxon>
        <taxon>Seongchinamella</taxon>
    </lineage>
</organism>
<dbReference type="EMBL" id="SHNP01000005">
    <property type="protein sequence ID" value="MCX2974979.1"/>
    <property type="molecule type" value="Genomic_DNA"/>
</dbReference>